<proteinExistence type="inferred from homology"/>
<dbReference type="InterPro" id="IPR027417">
    <property type="entry name" value="P-loop_NTPase"/>
</dbReference>
<dbReference type="GO" id="GO:0003676">
    <property type="term" value="F:nucleic acid binding"/>
    <property type="evidence" value="ECO:0007669"/>
    <property type="project" value="InterPro"/>
</dbReference>
<dbReference type="PANTHER" id="PTHR11472">
    <property type="entry name" value="DNA REPAIR DEAD HELICASE RAD3/XP-D SUBFAMILY MEMBER"/>
    <property type="match status" value="1"/>
</dbReference>
<gene>
    <name evidence="9" type="ORF">Poly30_07440</name>
</gene>
<dbReference type="InterPro" id="IPR014001">
    <property type="entry name" value="Helicase_ATP-bd"/>
</dbReference>
<dbReference type="InterPro" id="IPR014013">
    <property type="entry name" value="Helic_SF1/SF2_ATP-bd_DinG/Rad3"/>
</dbReference>
<dbReference type="GO" id="GO:0006139">
    <property type="term" value="P:nucleobase-containing compound metabolic process"/>
    <property type="evidence" value="ECO:0007669"/>
    <property type="project" value="InterPro"/>
</dbReference>
<dbReference type="GO" id="GO:0043139">
    <property type="term" value="F:5'-3' DNA helicase activity"/>
    <property type="evidence" value="ECO:0007669"/>
    <property type="project" value="UniProtKB-EC"/>
</dbReference>
<dbReference type="SMART" id="SM00491">
    <property type="entry name" value="HELICc2"/>
    <property type="match status" value="1"/>
</dbReference>
<dbReference type="GO" id="GO:0005524">
    <property type="term" value="F:ATP binding"/>
    <property type="evidence" value="ECO:0007669"/>
    <property type="project" value="UniProtKB-KW"/>
</dbReference>
<dbReference type="InterPro" id="IPR006555">
    <property type="entry name" value="ATP-dep_Helicase_C"/>
</dbReference>
<protein>
    <recommendedName>
        <fullName evidence="6">DNA 5'-3' helicase</fullName>
        <ecNumber evidence="6">5.6.2.3</ecNumber>
    </recommendedName>
</protein>
<reference evidence="9 10" key="1">
    <citation type="submission" date="2019-02" db="EMBL/GenBank/DDBJ databases">
        <title>Deep-cultivation of Planctomycetes and their phenomic and genomic characterization uncovers novel biology.</title>
        <authorList>
            <person name="Wiegand S."/>
            <person name="Jogler M."/>
            <person name="Boedeker C."/>
            <person name="Pinto D."/>
            <person name="Vollmers J."/>
            <person name="Rivas-Marin E."/>
            <person name="Kohn T."/>
            <person name="Peeters S.H."/>
            <person name="Heuer A."/>
            <person name="Rast P."/>
            <person name="Oberbeckmann S."/>
            <person name="Bunk B."/>
            <person name="Jeske O."/>
            <person name="Meyerdierks A."/>
            <person name="Storesund J.E."/>
            <person name="Kallscheuer N."/>
            <person name="Luecker S."/>
            <person name="Lage O.M."/>
            <person name="Pohl T."/>
            <person name="Merkel B.J."/>
            <person name="Hornburger P."/>
            <person name="Mueller R.-W."/>
            <person name="Bruemmer F."/>
            <person name="Labrenz M."/>
            <person name="Spormann A.M."/>
            <person name="Op den Camp H."/>
            <person name="Overmann J."/>
            <person name="Amann R."/>
            <person name="Jetten M.S.M."/>
            <person name="Mascher T."/>
            <person name="Medema M.H."/>
            <person name="Devos D.P."/>
            <person name="Kaster A.-K."/>
            <person name="Ovreas L."/>
            <person name="Rohde M."/>
            <person name="Galperin M.Y."/>
            <person name="Jogler C."/>
        </authorList>
    </citation>
    <scope>NUCLEOTIDE SEQUENCE [LARGE SCALE GENOMIC DNA]</scope>
    <source>
        <strain evidence="9 10">Poly30</strain>
    </source>
</reference>
<dbReference type="EC" id="5.6.2.3" evidence="6"/>
<evidence type="ECO:0000313" key="9">
    <source>
        <dbReference type="EMBL" id="QDV05248.1"/>
    </source>
</evidence>
<comment type="similarity">
    <text evidence="5">Belongs to the helicase family. DinG subfamily.</text>
</comment>
<dbReference type="EMBL" id="CP036434">
    <property type="protein sequence ID" value="QDV05248.1"/>
    <property type="molecule type" value="Genomic_DNA"/>
</dbReference>
<dbReference type="PROSITE" id="PS51193">
    <property type="entry name" value="HELICASE_ATP_BIND_2"/>
    <property type="match status" value="1"/>
</dbReference>
<dbReference type="Gene3D" id="3.40.50.300">
    <property type="entry name" value="P-loop containing nucleotide triphosphate hydrolases"/>
    <property type="match status" value="2"/>
</dbReference>
<evidence type="ECO:0000256" key="5">
    <source>
        <dbReference type="ARBA" id="ARBA00038058"/>
    </source>
</evidence>
<evidence type="ECO:0000256" key="1">
    <source>
        <dbReference type="ARBA" id="ARBA00001966"/>
    </source>
</evidence>
<dbReference type="Pfam" id="PF13307">
    <property type="entry name" value="Helicase_C_2"/>
    <property type="match status" value="1"/>
</dbReference>
<dbReference type="PANTHER" id="PTHR11472:SF34">
    <property type="entry name" value="REGULATOR OF TELOMERE ELONGATION HELICASE 1"/>
    <property type="match status" value="1"/>
</dbReference>
<keyword evidence="10" id="KW-1185">Reference proteome</keyword>
<evidence type="ECO:0000256" key="4">
    <source>
        <dbReference type="ARBA" id="ARBA00022840"/>
    </source>
</evidence>
<evidence type="ECO:0000256" key="2">
    <source>
        <dbReference type="ARBA" id="ARBA00022741"/>
    </source>
</evidence>
<sequence length="1113" mass="122906">MHRRMDEPTPGGRHGGDWAPDRLPNGLACVVIWASGTDTRLDGVVRLLAVRRGSGGAWESFEEICSPFPGERAGATQRIRQTFGVSSRDLEGAPAAAEVWPRLREFIGDRPVVAHDGELVATWAHALDQEAALRLTPLDPIGLDEVAMLLEPGTLASLGPAQLVAALVDPMIAPSPPGALQPPHVLAALAELVARFGDLGPAAHALTAFGWLRAHDLFRATDEAAARRLSLSLSIIDQPGSWGGDVDLFAAGRLKNGLVSHSEAELVDEDDPLGLVDPAAAESGIEFADETPLKPDVDEPAPFLEEDLALLDDLFKVHLPALFGAGNSKSNQASLYRKSQHRVAEEVARCLGSDELLLVHAPTGTGKTLAYLLPALMWSRRYGVRVGIATYTRALQSQAMEREVPRALEALNRAGLSPGFRVSILKGREHSLCWRALRIHAPAEGDDPETWLGWVALALFGLRDRDGDLDRFPRRPPVRLTSSTHYRQSLASLVAQVRGRSGCCSTQGDRAVCAAEIARRRAERSHVVLTNQSFALARPEFFRRVVFDECEHLHDQAMSAWSHRISFTEMRRVLRRLHSPDNERDGYFRRAKPPLDRLTKYLLPGTGAAERLSASRQLWTNASSAITHLESTLLEYERWRASAQVGRSDAMEHSLFREYVDASGQAEHLVTARLNVVMFLGRLDGSLAQLSEELETMGLKRVARIRRALELARVEIADVGKAVDAWLPIDEGAPRLGGMVFHDVERNVREDLMLAALVLLPGDALGKYYYPELGSAAFVSATTRIGGSFDQAKSYLGLDRVAQKNEETGEFDRTAGTRRVTTFHAPEVFDYERVLVGVPRGIPPVQNREAYLDFLSRYLPWYAERTRGRMLVLFTSLRDIREVAERAGPTFASRGLPLFWQGMDAAGKEELSDLFRERVESTLFGVDTFWYGADFPGETLETLVIARLPYGVPDRYHHAQCAAIGVGAQRQRIYMPRALAKFRQGFGRLMRKASDRGVVMVLDGRITERRHGHFLKELPVERPGSWDPAAKARMSRGDLDLVSREAFAHLGLLADMERRGLSPYFSGGTPAQAEPIRRAGRDLPLELSPDLPLGAMFDSNDGPLEINESDLPF</sequence>
<evidence type="ECO:0000256" key="3">
    <source>
        <dbReference type="ARBA" id="ARBA00022801"/>
    </source>
</evidence>
<dbReference type="AlphaFoldDB" id="A0A518EMC9"/>
<dbReference type="Pfam" id="PF00270">
    <property type="entry name" value="DEAD"/>
    <property type="match status" value="1"/>
</dbReference>
<keyword evidence="4" id="KW-0067">ATP-binding</keyword>
<keyword evidence="2" id="KW-0547">Nucleotide-binding</keyword>
<comment type="cofactor">
    <cofactor evidence="1">
        <name>[4Fe-4S] cluster</name>
        <dbReference type="ChEBI" id="CHEBI:49883"/>
    </cofactor>
</comment>
<dbReference type="InterPro" id="IPR045028">
    <property type="entry name" value="DinG/Rad3-like"/>
</dbReference>
<dbReference type="SMART" id="SM00487">
    <property type="entry name" value="DEXDc"/>
    <property type="match status" value="1"/>
</dbReference>
<evidence type="ECO:0000259" key="8">
    <source>
        <dbReference type="PROSITE" id="PS51193"/>
    </source>
</evidence>
<dbReference type="GO" id="GO:0016818">
    <property type="term" value="F:hydrolase activity, acting on acid anhydrides, in phosphorus-containing anhydrides"/>
    <property type="evidence" value="ECO:0007669"/>
    <property type="project" value="InterPro"/>
</dbReference>
<evidence type="ECO:0000256" key="6">
    <source>
        <dbReference type="ARBA" id="ARBA00044969"/>
    </source>
</evidence>
<comment type="catalytic activity">
    <reaction evidence="7">
        <text>ATP + H2O = ADP + phosphate + H(+)</text>
        <dbReference type="Rhea" id="RHEA:13065"/>
        <dbReference type="ChEBI" id="CHEBI:15377"/>
        <dbReference type="ChEBI" id="CHEBI:15378"/>
        <dbReference type="ChEBI" id="CHEBI:30616"/>
        <dbReference type="ChEBI" id="CHEBI:43474"/>
        <dbReference type="ChEBI" id="CHEBI:456216"/>
        <dbReference type="EC" id="5.6.2.3"/>
    </reaction>
</comment>
<feature type="domain" description="Helicase ATP-binding" evidence="8">
    <location>
        <begin position="326"/>
        <end position="615"/>
    </location>
</feature>
<accession>A0A518EMC9</accession>
<evidence type="ECO:0000313" key="10">
    <source>
        <dbReference type="Proteomes" id="UP000320390"/>
    </source>
</evidence>
<name>A0A518EMC9_9BACT</name>
<keyword evidence="3" id="KW-0378">Hydrolase</keyword>
<organism evidence="9 10">
    <name type="scientific">Saltatorellus ferox</name>
    <dbReference type="NCBI Taxonomy" id="2528018"/>
    <lineage>
        <taxon>Bacteria</taxon>
        <taxon>Pseudomonadati</taxon>
        <taxon>Planctomycetota</taxon>
        <taxon>Planctomycetia</taxon>
        <taxon>Planctomycetia incertae sedis</taxon>
        <taxon>Saltatorellus</taxon>
    </lineage>
</organism>
<dbReference type="SUPFAM" id="SSF52540">
    <property type="entry name" value="P-loop containing nucleoside triphosphate hydrolases"/>
    <property type="match status" value="1"/>
</dbReference>
<evidence type="ECO:0000256" key="7">
    <source>
        <dbReference type="ARBA" id="ARBA00048954"/>
    </source>
</evidence>
<dbReference type="Proteomes" id="UP000320390">
    <property type="component" value="Chromosome"/>
</dbReference>
<dbReference type="InterPro" id="IPR011545">
    <property type="entry name" value="DEAD/DEAH_box_helicase_dom"/>
</dbReference>